<protein>
    <submittedName>
        <fullName evidence="3">Conjugative transposon protein TraM</fullName>
    </submittedName>
</protein>
<sequence length="404" mass="44434">MSHLKYLNMKFLDDLKAKLTPKTRAERERLKRLAVYTLLTLSCLVCLWLIFAPSGGEETTKGKANMELPDQTSEGMPKTKIAAYEQEDMQKEKAQNESTINAVTLQLDTVAASAAPAAPDEIQNSANAYQQAQASLQDFYVPDYSQTEQVAELQARIDELEMQNSIAQQQTQQPNEMELLERSYQLAAQYMGNGNGNYQAPPQSDEKGKRNVQPVQNVTHNVVSTLSAATNERGFNTSVSMKRSVGKNTIAAVIAGNQSVTNGQSVKLRTTEPMWIGNRLIPRNTTVVGAARLQDERLEIEITSVETNGSIYEVELKVYDSDGQEGINIPNSMESDALHEIGANMGSTMGSSINISTDAGAQIASDVGRGLINGVSQYLTKKMRTVKVHLKSGYRVMLYQPENN</sequence>
<keyword evidence="1" id="KW-1133">Transmembrane helix</keyword>
<accession>A0A4S2FIY2</accession>
<evidence type="ECO:0000313" key="3">
    <source>
        <dbReference type="EMBL" id="TGY68846.1"/>
    </source>
</evidence>
<dbReference type="AlphaFoldDB" id="A0A4S2FIY2"/>
<organism evidence="3 4">
    <name type="scientific">Muribaculum intestinale</name>
    <dbReference type="NCBI Taxonomy" id="1796646"/>
    <lineage>
        <taxon>Bacteria</taxon>
        <taxon>Pseudomonadati</taxon>
        <taxon>Bacteroidota</taxon>
        <taxon>Bacteroidia</taxon>
        <taxon>Bacteroidales</taxon>
        <taxon>Muribaculaceae</taxon>
        <taxon>Muribaculum</taxon>
    </lineage>
</organism>
<reference evidence="3 4" key="1">
    <citation type="submission" date="2019-04" db="EMBL/GenBank/DDBJ databases">
        <title>Microbes associate with the intestines of laboratory mice.</title>
        <authorList>
            <person name="Navarre W."/>
            <person name="Wong E."/>
            <person name="Huang K."/>
            <person name="Tropini C."/>
            <person name="Ng K."/>
            <person name="Yu B."/>
        </authorList>
    </citation>
    <scope>NUCLEOTIDE SEQUENCE [LARGE SCALE GENOMIC DNA]</scope>
    <source>
        <strain evidence="3 4">NM06_A21</strain>
    </source>
</reference>
<dbReference type="InterPro" id="IPR022187">
    <property type="entry name" value="Conjug_transposon_TraM"/>
</dbReference>
<comment type="caution">
    <text evidence="3">The sequence shown here is derived from an EMBL/GenBank/DDBJ whole genome shotgun (WGS) entry which is preliminary data.</text>
</comment>
<dbReference type="InterPro" id="IPR055407">
    <property type="entry name" value="TraM_C"/>
</dbReference>
<dbReference type="EMBL" id="SRYD01000085">
    <property type="protein sequence ID" value="TGY68846.1"/>
    <property type="molecule type" value="Genomic_DNA"/>
</dbReference>
<dbReference type="Pfam" id="PF12508">
    <property type="entry name" value="Transposon_TraM"/>
    <property type="match status" value="1"/>
</dbReference>
<evidence type="ECO:0000313" key="4">
    <source>
        <dbReference type="Proteomes" id="UP000306630"/>
    </source>
</evidence>
<keyword evidence="1" id="KW-0472">Membrane</keyword>
<name>A0A4S2FIY2_9BACT</name>
<gene>
    <name evidence="3" type="primary">traM</name>
    <name evidence="3" type="ORF">E5333_14535</name>
</gene>
<feature type="domain" description="Conjugative transposon TraM C-terminal" evidence="2">
    <location>
        <begin position="250"/>
        <end position="398"/>
    </location>
</feature>
<evidence type="ECO:0000259" key="2">
    <source>
        <dbReference type="Pfam" id="PF12508"/>
    </source>
</evidence>
<dbReference type="NCBIfam" id="TIGR03779">
    <property type="entry name" value="Bac_Flav_CT_M"/>
    <property type="match status" value="1"/>
</dbReference>
<proteinExistence type="predicted"/>
<keyword evidence="1" id="KW-0812">Transmembrane</keyword>
<dbReference type="Proteomes" id="UP000306630">
    <property type="component" value="Unassembled WGS sequence"/>
</dbReference>
<feature type="transmembrane region" description="Helical" evidence="1">
    <location>
        <begin position="33"/>
        <end position="51"/>
    </location>
</feature>
<evidence type="ECO:0000256" key="1">
    <source>
        <dbReference type="SAM" id="Phobius"/>
    </source>
</evidence>